<accession>A0A0D8HLX3</accession>
<sequence length="181" mass="18487">MSASKNKPLTTTGSRNSPVSTTSSTLGASTSATQSQTTAAASLGSNFSDGTWVVGKQISPESYQTYGGSGCYWERSSDLSGSLSSVLANGTPPGHGVVTILASDVGFQTQGCGTWSPLAATGAPLTTFGDGDWAVGINIAPGTYQTSGGSGCYLDLPSDHRLSDYCLSLEMATLELDELHD</sequence>
<comment type="caution">
    <text evidence="2">The sequence shown here is derived from an EMBL/GenBank/DDBJ whole genome shotgun (WGS) entry which is preliminary data.</text>
</comment>
<feature type="compositionally biased region" description="Polar residues" evidence="1">
    <location>
        <begin position="1"/>
        <end position="19"/>
    </location>
</feature>
<protein>
    <submittedName>
        <fullName evidence="2">Uncharacterized protein</fullName>
    </submittedName>
</protein>
<reference evidence="2 3" key="1">
    <citation type="submission" date="2015-01" db="EMBL/GenBank/DDBJ databases">
        <title>Draft genome of the acidophilic iron oxidizer Acidithrix ferrooxidans strain Py-F3.</title>
        <authorList>
            <person name="Poehlein A."/>
            <person name="Eisen S."/>
            <person name="Schloemann M."/>
            <person name="Johnson B.D."/>
            <person name="Daniel R."/>
            <person name="Muehling M."/>
        </authorList>
    </citation>
    <scope>NUCLEOTIDE SEQUENCE [LARGE SCALE GENOMIC DNA]</scope>
    <source>
        <strain evidence="2 3">Py-F3</strain>
    </source>
</reference>
<dbReference type="STRING" id="1280514.AXFE_02340"/>
<proteinExistence type="predicted"/>
<dbReference type="AlphaFoldDB" id="A0A0D8HLX3"/>
<evidence type="ECO:0000256" key="1">
    <source>
        <dbReference type="SAM" id="MobiDB-lite"/>
    </source>
</evidence>
<gene>
    <name evidence="2" type="ORF">AXFE_02340</name>
</gene>
<dbReference type="Proteomes" id="UP000032360">
    <property type="component" value="Unassembled WGS sequence"/>
</dbReference>
<evidence type="ECO:0000313" key="3">
    <source>
        <dbReference type="Proteomes" id="UP000032360"/>
    </source>
</evidence>
<feature type="compositionally biased region" description="Low complexity" evidence="1">
    <location>
        <begin position="20"/>
        <end position="33"/>
    </location>
</feature>
<organism evidence="2 3">
    <name type="scientific">Acidithrix ferrooxidans</name>
    <dbReference type="NCBI Taxonomy" id="1280514"/>
    <lineage>
        <taxon>Bacteria</taxon>
        <taxon>Bacillati</taxon>
        <taxon>Actinomycetota</taxon>
        <taxon>Acidimicrobiia</taxon>
        <taxon>Acidimicrobiales</taxon>
        <taxon>Acidimicrobiaceae</taxon>
        <taxon>Acidithrix</taxon>
    </lineage>
</organism>
<evidence type="ECO:0000313" key="2">
    <source>
        <dbReference type="EMBL" id="KJF18829.1"/>
    </source>
</evidence>
<feature type="region of interest" description="Disordered" evidence="1">
    <location>
        <begin position="1"/>
        <end position="33"/>
    </location>
</feature>
<dbReference type="OrthoDB" id="9758772at2"/>
<name>A0A0D8HLX3_9ACTN</name>
<keyword evidence="3" id="KW-1185">Reference proteome</keyword>
<dbReference type="EMBL" id="JXYS01000004">
    <property type="protein sequence ID" value="KJF18829.1"/>
    <property type="molecule type" value="Genomic_DNA"/>
</dbReference>
<dbReference type="RefSeq" id="WP_152625784.1">
    <property type="nucleotide sequence ID" value="NZ_JXYS01000004.1"/>
</dbReference>